<evidence type="ECO:0000313" key="1">
    <source>
        <dbReference type="EMBL" id="OMG54498.1"/>
    </source>
</evidence>
<evidence type="ECO:0008006" key="3">
    <source>
        <dbReference type="Google" id="ProtNLM"/>
    </source>
</evidence>
<dbReference type="EMBL" id="MTHD01000002">
    <property type="protein sequence ID" value="OMG54498.1"/>
    <property type="molecule type" value="Genomic_DNA"/>
</dbReference>
<name>A0A1R1I6U4_9RHOO</name>
<protein>
    <recommendedName>
        <fullName evidence="3">FecR protein domain-containing protein</fullName>
    </recommendedName>
</protein>
<dbReference type="OrthoDB" id="369729at2"/>
<keyword evidence="2" id="KW-1185">Reference proteome</keyword>
<reference evidence="1 2" key="1">
    <citation type="submission" date="2016-10" db="EMBL/GenBank/DDBJ databases">
        <title>Alkaliphiles isolated from bioreactors.</title>
        <authorList>
            <person name="Salah Z."/>
            <person name="Rout S.P."/>
            <person name="Humphreys P.N."/>
        </authorList>
    </citation>
    <scope>NUCLEOTIDE SEQUENCE [LARGE SCALE GENOMIC DNA]</scope>
    <source>
        <strain evidence="1 2">ZS02</strain>
    </source>
</reference>
<dbReference type="RefSeq" id="WP_076092587.1">
    <property type="nucleotide sequence ID" value="NZ_MTHD01000002.1"/>
</dbReference>
<dbReference type="STRING" id="418702.BJN45_04500"/>
<gene>
    <name evidence="1" type="ORF">BJN45_04500</name>
</gene>
<sequence>MQRRSLLKSLVALTLAERLDFLHGAWAAGNKLAAPGFYKIRGQVSINGQPAREGMLVNAGDTIVTGPGSEAIYVIGQDAYLQRDNSAVAVAGDILKSGLRVLNGKLLSVFGKGNKRIETATATIGIRGTGCYLEASAEKTYFCLCYGLADIALARDSQSVRTVQTTHHEQPLYLHADPRQGMAMAPMVNHSDTELVMLENLVGRLPPFVGLPSYGSYR</sequence>
<evidence type="ECO:0000313" key="2">
    <source>
        <dbReference type="Proteomes" id="UP000187526"/>
    </source>
</evidence>
<dbReference type="AlphaFoldDB" id="A0A1R1I6U4"/>
<dbReference type="Proteomes" id="UP000187526">
    <property type="component" value="Unassembled WGS sequence"/>
</dbReference>
<organism evidence="1 2">
    <name type="scientific">Azonexus hydrophilus</name>
    <dbReference type="NCBI Taxonomy" id="418702"/>
    <lineage>
        <taxon>Bacteria</taxon>
        <taxon>Pseudomonadati</taxon>
        <taxon>Pseudomonadota</taxon>
        <taxon>Betaproteobacteria</taxon>
        <taxon>Rhodocyclales</taxon>
        <taxon>Azonexaceae</taxon>
        <taxon>Azonexus</taxon>
    </lineage>
</organism>
<accession>A0A1R1I6U4</accession>
<comment type="caution">
    <text evidence="1">The sequence shown here is derived from an EMBL/GenBank/DDBJ whole genome shotgun (WGS) entry which is preliminary data.</text>
</comment>
<proteinExistence type="predicted"/>